<feature type="region of interest" description="Disordered" evidence="2">
    <location>
        <begin position="333"/>
        <end position="355"/>
    </location>
</feature>
<feature type="region of interest" description="Disordered" evidence="2">
    <location>
        <begin position="27"/>
        <end position="53"/>
    </location>
</feature>
<dbReference type="EMBL" id="JBHSAQ010000014">
    <property type="protein sequence ID" value="MFC3959889.1"/>
    <property type="molecule type" value="Genomic_DNA"/>
</dbReference>
<dbReference type="RefSeq" id="WP_256531597.1">
    <property type="nucleotide sequence ID" value="NZ_CP101824.1"/>
</dbReference>
<evidence type="ECO:0000256" key="2">
    <source>
        <dbReference type="SAM" id="MobiDB-lite"/>
    </source>
</evidence>
<dbReference type="InterPro" id="IPR050902">
    <property type="entry name" value="ABC_Transporter_SBP"/>
</dbReference>
<feature type="compositionally biased region" description="Polar residues" evidence="2">
    <location>
        <begin position="44"/>
        <end position="53"/>
    </location>
</feature>
<dbReference type="Gene3D" id="3.40.50.1980">
    <property type="entry name" value="Nitrogenase molybdenum iron protein domain"/>
    <property type="match status" value="2"/>
</dbReference>
<proteinExistence type="predicted"/>
<comment type="caution">
    <text evidence="5">The sequence shown here is derived from an EMBL/GenBank/DDBJ whole genome shotgun (WGS) entry which is preliminary data.</text>
</comment>
<evidence type="ECO:0000256" key="3">
    <source>
        <dbReference type="SAM" id="Phobius"/>
    </source>
</evidence>
<gene>
    <name evidence="5" type="ORF">ACFOUR_16120</name>
</gene>
<feature type="compositionally biased region" description="Low complexity" evidence="2">
    <location>
        <begin position="337"/>
        <end position="355"/>
    </location>
</feature>
<keyword evidence="3" id="KW-1133">Transmembrane helix</keyword>
<evidence type="ECO:0000313" key="5">
    <source>
        <dbReference type="EMBL" id="MFC3959889.1"/>
    </source>
</evidence>
<dbReference type="NCBIfam" id="TIGR04281">
    <property type="entry name" value="peripla_PGF_1"/>
    <property type="match status" value="1"/>
</dbReference>
<name>A0ABD5NS11_9EURY</name>
<dbReference type="Pfam" id="PF01497">
    <property type="entry name" value="Peripla_BP_2"/>
    <property type="match status" value="1"/>
</dbReference>
<sequence>MRHRLLTLLALLVIVGTVAPGVTAAVDDPVGPTDAPPSEPVHPIQTQPSESGTACTYPLTVTDATGTSVTIDEEPGSVVAVQPSDAQLVTELGATSKLAGMPVGPYTSYLDAPANVSDVSADDGSTPVAEKVIDLDADIVLAANTVTYHDGFVEQLRNAGQTVYVYDAASSIADVRANVRLAGRLTGECAGADRTITEMNESLDVIDAAVEDRDRPLAYYSMGPNTDVTPGEGTFQHEILTRAGLENVAARANVTGWGELSNEVIVAEDPEWIVYGDSFESPPVDRALETTTAWTDDQFVVVNDNAMSQPGPLVVTVIEQIASTVHADAYAEVSENESAGSATGSETADSTGSDTSDDAAVIPGFGVAVSLLAVLSVALLSTRRS</sequence>
<accession>A0ABD5NS11</accession>
<dbReference type="Proteomes" id="UP001595846">
    <property type="component" value="Unassembled WGS sequence"/>
</dbReference>
<keyword evidence="3" id="KW-0812">Transmembrane</keyword>
<dbReference type="PANTHER" id="PTHR30535">
    <property type="entry name" value="VITAMIN B12-BINDING PROTEIN"/>
    <property type="match status" value="1"/>
</dbReference>
<evidence type="ECO:0000259" key="4">
    <source>
        <dbReference type="PROSITE" id="PS50983"/>
    </source>
</evidence>
<evidence type="ECO:0000313" key="6">
    <source>
        <dbReference type="Proteomes" id="UP001595846"/>
    </source>
</evidence>
<keyword evidence="6" id="KW-1185">Reference proteome</keyword>
<dbReference type="GeneID" id="73904346"/>
<keyword evidence="3" id="KW-0472">Membrane</keyword>
<dbReference type="InterPro" id="IPR026469">
    <property type="entry name" value="Peripla_PGF_1"/>
</dbReference>
<dbReference type="SUPFAM" id="SSF53807">
    <property type="entry name" value="Helical backbone' metal receptor"/>
    <property type="match status" value="1"/>
</dbReference>
<dbReference type="InterPro" id="IPR026371">
    <property type="entry name" value="PGF_CTERM"/>
</dbReference>
<dbReference type="InterPro" id="IPR002491">
    <property type="entry name" value="ABC_transptr_periplasmic_BD"/>
</dbReference>
<keyword evidence="1" id="KW-0732">Signal</keyword>
<dbReference type="Pfam" id="PF18204">
    <property type="entry name" value="PGF-CTERM"/>
    <property type="match status" value="1"/>
</dbReference>
<dbReference type="PANTHER" id="PTHR30535:SF34">
    <property type="entry name" value="MOLYBDATE-BINDING PROTEIN MOLA"/>
    <property type="match status" value="1"/>
</dbReference>
<reference evidence="5 6" key="1">
    <citation type="journal article" date="2019" name="Int. J. Syst. Evol. Microbiol.">
        <title>The Global Catalogue of Microorganisms (GCM) 10K type strain sequencing project: providing services to taxonomists for standard genome sequencing and annotation.</title>
        <authorList>
            <consortium name="The Broad Institute Genomics Platform"/>
            <consortium name="The Broad Institute Genome Sequencing Center for Infectious Disease"/>
            <person name="Wu L."/>
            <person name="Ma J."/>
        </authorList>
    </citation>
    <scope>NUCLEOTIDE SEQUENCE [LARGE SCALE GENOMIC DNA]</scope>
    <source>
        <strain evidence="5 6">IBRC-M 10256</strain>
    </source>
</reference>
<feature type="domain" description="Fe/B12 periplasmic-binding" evidence="4">
    <location>
        <begin position="77"/>
        <end position="329"/>
    </location>
</feature>
<protein>
    <submittedName>
        <fullName evidence="5">PGF-CTERM-anchored ABC transporter substrate-binding protein</fullName>
    </submittedName>
</protein>
<evidence type="ECO:0000256" key="1">
    <source>
        <dbReference type="ARBA" id="ARBA00022729"/>
    </source>
</evidence>
<dbReference type="AlphaFoldDB" id="A0ABD5NS11"/>
<organism evidence="5 6">
    <name type="scientific">Halovivax cerinus</name>
    <dbReference type="NCBI Taxonomy" id="1487865"/>
    <lineage>
        <taxon>Archaea</taxon>
        <taxon>Methanobacteriati</taxon>
        <taxon>Methanobacteriota</taxon>
        <taxon>Stenosarchaea group</taxon>
        <taxon>Halobacteria</taxon>
        <taxon>Halobacteriales</taxon>
        <taxon>Natrialbaceae</taxon>
        <taxon>Halovivax</taxon>
    </lineage>
</organism>
<feature type="transmembrane region" description="Helical" evidence="3">
    <location>
        <begin position="360"/>
        <end position="380"/>
    </location>
</feature>
<dbReference type="PROSITE" id="PS50983">
    <property type="entry name" value="FE_B12_PBP"/>
    <property type="match status" value="1"/>
</dbReference>